<dbReference type="PANTHER" id="PTHR46020:SF4">
    <property type="entry name" value="OS04G0650200 PROTEIN"/>
    <property type="match status" value="1"/>
</dbReference>
<dbReference type="PANTHER" id="PTHR46020">
    <property type="entry name" value="OSJNBB0059K02.9 PROTEIN"/>
    <property type="match status" value="1"/>
</dbReference>
<evidence type="ECO:0000256" key="1">
    <source>
        <dbReference type="ARBA" id="ARBA00022801"/>
    </source>
</evidence>
<feature type="chain" id="PRO_5040333964" description="GDSL esterase/lipase" evidence="4">
    <location>
        <begin position="22"/>
        <end position="157"/>
    </location>
</feature>
<evidence type="ECO:0008006" key="7">
    <source>
        <dbReference type="Google" id="ProtNLM"/>
    </source>
</evidence>
<reference evidence="5" key="1">
    <citation type="submission" date="2022-02" db="EMBL/GenBank/DDBJ databases">
        <authorList>
            <person name="Henning P.M."/>
            <person name="McCubbin A.G."/>
            <person name="Shore J.S."/>
        </authorList>
    </citation>
    <scope>NUCLEOTIDE SEQUENCE</scope>
    <source>
        <strain evidence="5">F60SS</strain>
        <tissue evidence="5">Leaves</tissue>
    </source>
</reference>
<feature type="signal peptide" evidence="4">
    <location>
        <begin position="1"/>
        <end position="21"/>
    </location>
</feature>
<dbReference type="Proteomes" id="UP001141552">
    <property type="component" value="Unassembled WGS sequence"/>
</dbReference>
<evidence type="ECO:0000256" key="4">
    <source>
        <dbReference type="SAM" id="SignalP"/>
    </source>
</evidence>
<evidence type="ECO:0000256" key="3">
    <source>
        <dbReference type="ARBA" id="ARBA00023098"/>
    </source>
</evidence>
<protein>
    <recommendedName>
        <fullName evidence="7">GDSL esterase/lipase</fullName>
    </recommendedName>
</protein>
<sequence>MALHFSCILAFLAVALVATHAALLPVNSVLPNTTMPKAVTDGLHLGGGVKLFVFGDSFADTGNFQAIKRPGNPFNYPLGMTWPGKPTGRQSDGYVLTDIIALFFNMTSALPTYSLWEKKSVAESELKNGMNFAFGLRREWCSHNVGKCDPISSIGSI</sequence>
<accession>A0A9Q0JAS9</accession>
<keyword evidence="3" id="KW-0443">Lipid metabolism</keyword>
<keyword evidence="4" id="KW-0732">Signal</keyword>
<keyword evidence="6" id="KW-1185">Reference proteome</keyword>
<proteinExistence type="predicted"/>
<evidence type="ECO:0000313" key="6">
    <source>
        <dbReference type="Proteomes" id="UP001141552"/>
    </source>
</evidence>
<dbReference type="AlphaFoldDB" id="A0A9Q0JAS9"/>
<evidence type="ECO:0000256" key="2">
    <source>
        <dbReference type="ARBA" id="ARBA00022963"/>
    </source>
</evidence>
<organism evidence="5 6">
    <name type="scientific">Turnera subulata</name>
    <dbReference type="NCBI Taxonomy" id="218843"/>
    <lineage>
        <taxon>Eukaryota</taxon>
        <taxon>Viridiplantae</taxon>
        <taxon>Streptophyta</taxon>
        <taxon>Embryophyta</taxon>
        <taxon>Tracheophyta</taxon>
        <taxon>Spermatophyta</taxon>
        <taxon>Magnoliopsida</taxon>
        <taxon>eudicotyledons</taxon>
        <taxon>Gunneridae</taxon>
        <taxon>Pentapetalae</taxon>
        <taxon>rosids</taxon>
        <taxon>fabids</taxon>
        <taxon>Malpighiales</taxon>
        <taxon>Passifloraceae</taxon>
        <taxon>Turnera</taxon>
    </lineage>
</organism>
<gene>
    <name evidence="5" type="ORF">Tsubulata_036474</name>
</gene>
<reference evidence="5" key="2">
    <citation type="journal article" date="2023" name="Plants (Basel)">
        <title>Annotation of the Turnera subulata (Passifloraceae) Draft Genome Reveals the S-Locus Evolved after the Divergence of Turneroideae from Passifloroideae in a Stepwise Manner.</title>
        <authorList>
            <person name="Henning P.M."/>
            <person name="Roalson E.H."/>
            <person name="Mir W."/>
            <person name="McCubbin A.G."/>
            <person name="Shore J.S."/>
        </authorList>
    </citation>
    <scope>NUCLEOTIDE SEQUENCE</scope>
    <source>
        <strain evidence="5">F60SS</strain>
    </source>
</reference>
<keyword evidence="1" id="KW-0378">Hydrolase</keyword>
<keyword evidence="2" id="KW-0442">Lipid degradation</keyword>
<name>A0A9Q0JAS9_9ROSI</name>
<comment type="caution">
    <text evidence="5">The sequence shown here is derived from an EMBL/GenBank/DDBJ whole genome shotgun (WGS) entry which is preliminary data.</text>
</comment>
<dbReference type="EMBL" id="JAKUCV010004340">
    <property type="protein sequence ID" value="KAJ4835681.1"/>
    <property type="molecule type" value="Genomic_DNA"/>
</dbReference>
<dbReference type="InterPro" id="IPR036514">
    <property type="entry name" value="SGNH_hydro_sf"/>
</dbReference>
<dbReference type="OrthoDB" id="1600564at2759"/>
<evidence type="ECO:0000313" key="5">
    <source>
        <dbReference type="EMBL" id="KAJ4835681.1"/>
    </source>
</evidence>
<dbReference type="GO" id="GO:0016787">
    <property type="term" value="F:hydrolase activity"/>
    <property type="evidence" value="ECO:0007669"/>
    <property type="project" value="UniProtKB-KW"/>
</dbReference>
<dbReference type="Gene3D" id="3.40.50.1110">
    <property type="entry name" value="SGNH hydrolase"/>
    <property type="match status" value="1"/>
</dbReference>
<dbReference type="GO" id="GO:0016042">
    <property type="term" value="P:lipid catabolic process"/>
    <property type="evidence" value="ECO:0007669"/>
    <property type="project" value="UniProtKB-KW"/>
</dbReference>